<sequence>MHTLYTQIEQELAQPARDAPFSPALEQRYQLDIQADRRRHLSICLLIGTLSFNSFLVWQLMLAEDNLWKVALQMMGTSVPFATLAYVLLHKVPLRWRETVAMLPSYTGLFVVYLIIVEGAKIRAMDQTLFIFCWPLMLVYTNTCMKSPFRVALAYNLFGLALTAVAVAQTSVNISTGGLMLTSAYCSAFFSLLGNYWANREGRRTYLYRLREELRTASLSSANQDLRLLSQTDALTGLANRRQMQPHLDRLWARQVRGDATGAVLLVDIDHFKRFNDFYGHLMGDSCLQTVATTLQQALRPEDTIARFGGEEFVVLLNDVGEAEARQIGERLLVSIRSLNLVHLGREDGVDHLTVSIGMAPSSLAGVADSAALLDQADRALYSAKRRGRNCLEVAQDSTTHPARTLPTPEDLRTAMAEGQFELYYQPIHQLPSQRLTGYECLLRWRSSEHGTVPPDIFIPMAESSGLIGALGDWVLEQACTAATGWPMALSLSVNISALQLADPEMPGRLQRILVRTHFNPRRLVLELTESVLLDIGPDVKANVQWLADKGVRLALDDFGSGHANLAYLLQLPFQLLKLDRRVLRIEVAGQRREVLEALLKLGRAFSLEVVAEGVETAEDLALLCEIGMHQGQGFLFGGPQPLPMAHSPEVTLMASAR</sequence>
<accession>A0ABX0YIR1</accession>
<dbReference type="Pfam" id="PF00563">
    <property type="entry name" value="EAL"/>
    <property type="match status" value="1"/>
</dbReference>
<dbReference type="SUPFAM" id="SSF141868">
    <property type="entry name" value="EAL domain-like"/>
    <property type="match status" value="1"/>
</dbReference>
<dbReference type="PANTHER" id="PTHR44757">
    <property type="entry name" value="DIGUANYLATE CYCLASE DGCP"/>
    <property type="match status" value="1"/>
</dbReference>
<protein>
    <submittedName>
        <fullName evidence="4">Bifunctional diguanylate cyclase/phosphodiesterase</fullName>
    </submittedName>
</protein>
<feature type="domain" description="GGDEF" evidence="3">
    <location>
        <begin position="260"/>
        <end position="397"/>
    </location>
</feature>
<feature type="transmembrane region" description="Helical" evidence="1">
    <location>
        <begin position="41"/>
        <end position="61"/>
    </location>
</feature>
<dbReference type="SMART" id="SM00267">
    <property type="entry name" value="GGDEF"/>
    <property type="match status" value="1"/>
</dbReference>
<feature type="transmembrane region" description="Helical" evidence="1">
    <location>
        <begin position="178"/>
        <end position="198"/>
    </location>
</feature>
<dbReference type="PROSITE" id="PS50887">
    <property type="entry name" value="GGDEF"/>
    <property type="match status" value="1"/>
</dbReference>
<dbReference type="EMBL" id="JAAVJI010000018">
    <property type="protein sequence ID" value="NJP03343.1"/>
    <property type="molecule type" value="Genomic_DNA"/>
</dbReference>
<organism evidence="4 5">
    <name type="scientific">Pseudomonas quercus</name>
    <dbReference type="NCBI Taxonomy" id="2722792"/>
    <lineage>
        <taxon>Bacteria</taxon>
        <taxon>Pseudomonadati</taxon>
        <taxon>Pseudomonadota</taxon>
        <taxon>Gammaproteobacteria</taxon>
        <taxon>Pseudomonadales</taxon>
        <taxon>Pseudomonadaceae</taxon>
        <taxon>Pseudomonas</taxon>
    </lineage>
</organism>
<dbReference type="SMART" id="SM00052">
    <property type="entry name" value="EAL"/>
    <property type="match status" value="1"/>
</dbReference>
<dbReference type="InterPro" id="IPR052155">
    <property type="entry name" value="Biofilm_reg_signaling"/>
</dbReference>
<evidence type="ECO:0000256" key="1">
    <source>
        <dbReference type="SAM" id="Phobius"/>
    </source>
</evidence>
<dbReference type="InterPro" id="IPR001633">
    <property type="entry name" value="EAL_dom"/>
</dbReference>
<feature type="transmembrane region" description="Helical" evidence="1">
    <location>
        <begin position="67"/>
        <end position="88"/>
    </location>
</feature>
<keyword evidence="5" id="KW-1185">Reference proteome</keyword>
<dbReference type="Proteomes" id="UP000746535">
    <property type="component" value="Unassembled WGS sequence"/>
</dbReference>
<keyword evidence="1" id="KW-1133">Transmembrane helix</keyword>
<evidence type="ECO:0000259" key="3">
    <source>
        <dbReference type="PROSITE" id="PS50887"/>
    </source>
</evidence>
<proteinExistence type="predicted"/>
<dbReference type="InterPro" id="IPR043128">
    <property type="entry name" value="Rev_trsase/Diguanyl_cyclase"/>
</dbReference>
<keyword evidence="1" id="KW-0812">Transmembrane</keyword>
<feature type="transmembrane region" description="Helical" evidence="1">
    <location>
        <begin position="152"/>
        <end position="172"/>
    </location>
</feature>
<comment type="caution">
    <text evidence="4">The sequence shown here is derived from an EMBL/GenBank/DDBJ whole genome shotgun (WGS) entry which is preliminary data.</text>
</comment>
<dbReference type="Pfam" id="PF00990">
    <property type="entry name" value="GGDEF"/>
    <property type="match status" value="1"/>
</dbReference>
<keyword evidence="1" id="KW-0472">Membrane</keyword>
<dbReference type="RefSeq" id="WP_168085916.1">
    <property type="nucleotide sequence ID" value="NZ_JAAVJI010000018.1"/>
</dbReference>
<dbReference type="PROSITE" id="PS50883">
    <property type="entry name" value="EAL"/>
    <property type="match status" value="1"/>
</dbReference>
<feature type="transmembrane region" description="Helical" evidence="1">
    <location>
        <begin position="122"/>
        <end position="140"/>
    </location>
</feature>
<dbReference type="NCBIfam" id="TIGR00254">
    <property type="entry name" value="GGDEF"/>
    <property type="match status" value="1"/>
</dbReference>
<dbReference type="Gene3D" id="3.30.70.270">
    <property type="match status" value="1"/>
</dbReference>
<reference evidence="4 5" key="1">
    <citation type="submission" date="2020-03" db="EMBL/GenBank/DDBJ databases">
        <authorList>
            <person name="Wang L."/>
            <person name="He N."/>
            <person name="Li Y."/>
            <person name="Fang Y."/>
            <person name="Zhang F."/>
        </authorList>
    </citation>
    <scope>NUCLEOTIDE SEQUENCE [LARGE SCALE GENOMIC DNA]</scope>
    <source>
        <strain evidence="5">hsmgli-8</strain>
    </source>
</reference>
<dbReference type="InterPro" id="IPR035919">
    <property type="entry name" value="EAL_sf"/>
</dbReference>
<dbReference type="InterPro" id="IPR029787">
    <property type="entry name" value="Nucleotide_cyclase"/>
</dbReference>
<dbReference type="InterPro" id="IPR000160">
    <property type="entry name" value="GGDEF_dom"/>
</dbReference>
<feature type="transmembrane region" description="Helical" evidence="1">
    <location>
        <begin position="100"/>
        <end position="116"/>
    </location>
</feature>
<dbReference type="PANTHER" id="PTHR44757:SF2">
    <property type="entry name" value="BIOFILM ARCHITECTURE MAINTENANCE PROTEIN MBAA"/>
    <property type="match status" value="1"/>
</dbReference>
<name>A0ABX0YIR1_9PSED</name>
<evidence type="ECO:0000259" key="2">
    <source>
        <dbReference type="PROSITE" id="PS50883"/>
    </source>
</evidence>
<feature type="domain" description="EAL" evidence="2">
    <location>
        <begin position="405"/>
        <end position="654"/>
    </location>
</feature>
<dbReference type="CDD" id="cd01949">
    <property type="entry name" value="GGDEF"/>
    <property type="match status" value="1"/>
</dbReference>
<dbReference type="CDD" id="cd01948">
    <property type="entry name" value="EAL"/>
    <property type="match status" value="1"/>
</dbReference>
<gene>
    <name evidence="4" type="ORF">HBH25_21125</name>
</gene>
<evidence type="ECO:0000313" key="5">
    <source>
        <dbReference type="Proteomes" id="UP000746535"/>
    </source>
</evidence>
<dbReference type="Gene3D" id="3.20.20.450">
    <property type="entry name" value="EAL domain"/>
    <property type="match status" value="1"/>
</dbReference>
<evidence type="ECO:0000313" key="4">
    <source>
        <dbReference type="EMBL" id="NJP03343.1"/>
    </source>
</evidence>
<dbReference type="SUPFAM" id="SSF55073">
    <property type="entry name" value="Nucleotide cyclase"/>
    <property type="match status" value="1"/>
</dbReference>